<keyword evidence="1" id="KW-0324">Glycolysis</keyword>
<dbReference type="PANTHER" id="PTHR48100">
    <property type="entry name" value="BROAD-SPECIFICITY PHOSPHATASE YOR283W-RELATED"/>
    <property type="match status" value="1"/>
</dbReference>
<dbReference type="PIRSF" id="PIRSF000709">
    <property type="entry name" value="6PFK_2-Ptase"/>
    <property type="match status" value="1"/>
</dbReference>
<name>A0ABX6DAQ5_9BACI</name>
<dbReference type="PANTHER" id="PTHR48100:SF1">
    <property type="entry name" value="HISTIDINE PHOSPHATASE FAMILY PROTEIN-RELATED"/>
    <property type="match status" value="1"/>
</dbReference>
<evidence type="ECO:0000313" key="4">
    <source>
        <dbReference type="Proteomes" id="UP000373269"/>
    </source>
</evidence>
<dbReference type="PRINTS" id="PR00991">
    <property type="entry name" value="6PFRUCTKNASE"/>
</dbReference>
<dbReference type="InterPro" id="IPR013078">
    <property type="entry name" value="His_Pase_superF_clade-1"/>
</dbReference>
<proteinExistence type="predicted"/>
<evidence type="ECO:0000256" key="2">
    <source>
        <dbReference type="ARBA" id="ARBA00023235"/>
    </source>
</evidence>
<dbReference type="Pfam" id="PF00300">
    <property type="entry name" value="His_Phos_1"/>
    <property type="match status" value="1"/>
</dbReference>
<dbReference type="InterPro" id="IPR050275">
    <property type="entry name" value="PGM_Phosphatase"/>
</dbReference>
<sequence>MSQTIYLFRHGETEFNLQGRYQGELDSPLTEAGIQQVQQNARMLKSIISNPQDWKIVSSPLGRAMQSAEIICETIGYDVQNVQQDKRLAEVAVGQWAGLTTSEVESTWPKRFHKEDIYSWYFHAPDGETYEAVTSRISDWLEEIQCEPKVIAISHGLTGRILRGLYAGLGREDALKLAVSQDMFFKLSNNTITTIYSDFDDFYLY</sequence>
<dbReference type="InterPro" id="IPR001345">
    <property type="entry name" value="PG/BPGM_mutase_AS"/>
</dbReference>
<evidence type="ECO:0000313" key="3">
    <source>
        <dbReference type="EMBL" id="QGG51890.1"/>
    </source>
</evidence>
<dbReference type="SUPFAM" id="SSF53254">
    <property type="entry name" value="Phosphoglycerate mutase-like"/>
    <property type="match status" value="1"/>
</dbReference>
<reference evidence="3 4" key="1">
    <citation type="submission" date="2019-11" db="EMBL/GenBank/DDBJ databases">
        <title>Whole Genome Sequencing and Comparative Genomic Analyses of Lysinibacillus pakistanensis LZH-9, a Halotolerant Strain with Excellent COD Removal Capability.</title>
        <authorList>
            <person name="Zhou H."/>
        </authorList>
    </citation>
    <scope>NUCLEOTIDE SEQUENCE [LARGE SCALE GENOMIC DNA]</scope>
    <source>
        <strain evidence="3 4">LZH-9</strain>
    </source>
</reference>
<dbReference type="RefSeq" id="WP_369592937.1">
    <property type="nucleotide sequence ID" value="NZ_CP045835.1"/>
</dbReference>
<dbReference type="InterPro" id="IPR003094">
    <property type="entry name" value="6Pfruct_kin"/>
</dbReference>
<gene>
    <name evidence="3" type="ORF">GDS87_13485</name>
</gene>
<accession>A0ABX6DAQ5</accession>
<dbReference type="InterPro" id="IPR029033">
    <property type="entry name" value="His_PPase_superfam"/>
</dbReference>
<dbReference type="Gene3D" id="3.40.50.1240">
    <property type="entry name" value="Phosphoglycerate mutase-like"/>
    <property type="match status" value="1"/>
</dbReference>
<keyword evidence="2" id="KW-0413">Isomerase</keyword>
<dbReference type="Proteomes" id="UP000373269">
    <property type="component" value="Chromosome"/>
</dbReference>
<dbReference type="CDD" id="cd07067">
    <property type="entry name" value="HP_PGM_like"/>
    <property type="match status" value="1"/>
</dbReference>
<organism evidence="3 4">
    <name type="scientific">Lysinibacillus pakistanensis</name>
    <dbReference type="NCBI Taxonomy" id="759811"/>
    <lineage>
        <taxon>Bacteria</taxon>
        <taxon>Bacillati</taxon>
        <taxon>Bacillota</taxon>
        <taxon>Bacilli</taxon>
        <taxon>Bacillales</taxon>
        <taxon>Bacillaceae</taxon>
        <taxon>Lysinibacillus</taxon>
    </lineage>
</organism>
<protein>
    <submittedName>
        <fullName evidence="3">Histidine phosphatase family protein</fullName>
    </submittedName>
</protein>
<dbReference type="SMART" id="SM00855">
    <property type="entry name" value="PGAM"/>
    <property type="match status" value="1"/>
</dbReference>
<evidence type="ECO:0000256" key="1">
    <source>
        <dbReference type="ARBA" id="ARBA00023152"/>
    </source>
</evidence>
<dbReference type="PROSITE" id="PS00175">
    <property type="entry name" value="PG_MUTASE"/>
    <property type="match status" value="1"/>
</dbReference>
<dbReference type="EMBL" id="CP045835">
    <property type="protein sequence ID" value="QGG51890.1"/>
    <property type="molecule type" value="Genomic_DNA"/>
</dbReference>
<keyword evidence="4" id="KW-1185">Reference proteome</keyword>